<keyword evidence="1" id="KW-0812">Transmembrane</keyword>
<keyword evidence="1" id="KW-1133">Transmembrane helix</keyword>
<feature type="transmembrane region" description="Helical" evidence="1">
    <location>
        <begin position="27"/>
        <end position="44"/>
    </location>
</feature>
<evidence type="ECO:0000313" key="3">
    <source>
        <dbReference type="Proteomes" id="UP000078512"/>
    </source>
</evidence>
<protein>
    <submittedName>
        <fullName evidence="2">Uncharacterized protein</fullName>
    </submittedName>
</protein>
<organism evidence="2 3">
    <name type="scientific">Linnemannia elongata AG-77</name>
    <dbReference type="NCBI Taxonomy" id="1314771"/>
    <lineage>
        <taxon>Eukaryota</taxon>
        <taxon>Fungi</taxon>
        <taxon>Fungi incertae sedis</taxon>
        <taxon>Mucoromycota</taxon>
        <taxon>Mortierellomycotina</taxon>
        <taxon>Mortierellomycetes</taxon>
        <taxon>Mortierellales</taxon>
        <taxon>Mortierellaceae</taxon>
        <taxon>Linnemannia</taxon>
    </lineage>
</organism>
<accession>A0A197K8W7</accession>
<reference evidence="2 3" key="1">
    <citation type="submission" date="2016-05" db="EMBL/GenBank/DDBJ databases">
        <title>Genome sequencing reveals origins of a unique bacterial endosymbiosis in the earliest lineages of terrestrial Fungi.</title>
        <authorList>
            <consortium name="DOE Joint Genome Institute"/>
            <person name="Uehling J."/>
            <person name="Gryganskyi A."/>
            <person name="Hameed K."/>
            <person name="Tschaplinski T."/>
            <person name="Misztal P."/>
            <person name="Wu S."/>
            <person name="Desiro A."/>
            <person name="Vande Pol N."/>
            <person name="Du Z.-Y."/>
            <person name="Zienkiewicz A."/>
            <person name="Zienkiewicz K."/>
            <person name="Morin E."/>
            <person name="Tisserant E."/>
            <person name="Splivallo R."/>
            <person name="Hainaut M."/>
            <person name="Henrissat B."/>
            <person name="Ohm R."/>
            <person name="Kuo A."/>
            <person name="Yan J."/>
            <person name="Lipzen A."/>
            <person name="Nolan M."/>
            <person name="Labutti K."/>
            <person name="Barry K."/>
            <person name="Goldstein A."/>
            <person name="Labbe J."/>
            <person name="Schadt C."/>
            <person name="Tuskan G."/>
            <person name="Grigoriev I."/>
            <person name="Martin F."/>
            <person name="Vilgalys R."/>
            <person name="Bonito G."/>
        </authorList>
    </citation>
    <scope>NUCLEOTIDE SEQUENCE [LARGE SCALE GENOMIC DNA]</scope>
    <source>
        <strain evidence="2 3">AG-77</strain>
    </source>
</reference>
<evidence type="ECO:0000313" key="2">
    <source>
        <dbReference type="EMBL" id="OAQ33623.1"/>
    </source>
</evidence>
<feature type="transmembrane region" description="Helical" evidence="1">
    <location>
        <begin position="56"/>
        <end position="82"/>
    </location>
</feature>
<proteinExistence type="predicted"/>
<evidence type="ECO:0000256" key="1">
    <source>
        <dbReference type="SAM" id="Phobius"/>
    </source>
</evidence>
<keyword evidence="1" id="KW-0472">Membrane</keyword>
<name>A0A197K8W7_9FUNG</name>
<dbReference type="AlphaFoldDB" id="A0A197K8W7"/>
<sequence length="210" mass="24166">MVADQPRDKHTTARIQHTLHIHPLSPYFFFIFFCVQRCASSFLIHSSPILSFPSLLFSFFFFPSFLSFLSFLPSFLFFFSIVTPSSSSSTYSLPIAPTKKHINSFTYKPSFSRSIPPSPTVVFLFYQPVGLTHRTPFSPSLFLSTVRLFPPYFFFSILLELPFRLFSFYFFNSLSTNTSPLAPKAQALSHTHISLSYPPCFHFHSYTVID</sequence>
<dbReference type="EMBL" id="KV442020">
    <property type="protein sequence ID" value="OAQ33623.1"/>
    <property type="molecule type" value="Genomic_DNA"/>
</dbReference>
<gene>
    <name evidence="2" type="ORF">K457DRAFT_1034164</name>
</gene>
<dbReference type="Proteomes" id="UP000078512">
    <property type="component" value="Unassembled WGS sequence"/>
</dbReference>
<keyword evidence="3" id="KW-1185">Reference proteome</keyword>